<evidence type="ECO:0000256" key="2">
    <source>
        <dbReference type="SAM" id="Phobius"/>
    </source>
</evidence>
<organism evidence="3 4">
    <name type="scientific">Cocleimonas flava</name>
    <dbReference type="NCBI Taxonomy" id="634765"/>
    <lineage>
        <taxon>Bacteria</taxon>
        <taxon>Pseudomonadati</taxon>
        <taxon>Pseudomonadota</taxon>
        <taxon>Gammaproteobacteria</taxon>
        <taxon>Thiotrichales</taxon>
        <taxon>Thiotrichaceae</taxon>
        <taxon>Cocleimonas</taxon>
    </lineage>
</organism>
<dbReference type="AlphaFoldDB" id="A0A4R1EXB4"/>
<proteinExistence type="predicted"/>
<protein>
    <submittedName>
        <fullName evidence="3">Uncharacterized protein YijF (DUF1287 family)</fullName>
    </submittedName>
</protein>
<name>A0A4R1EXB4_9GAMM</name>
<dbReference type="EMBL" id="SMFQ01000004">
    <property type="protein sequence ID" value="TCJ84634.1"/>
    <property type="molecule type" value="Genomic_DNA"/>
</dbReference>
<keyword evidence="2" id="KW-1133">Transmembrane helix</keyword>
<evidence type="ECO:0000313" key="4">
    <source>
        <dbReference type="Proteomes" id="UP000294887"/>
    </source>
</evidence>
<evidence type="ECO:0000256" key="1">
    <source>
        <dbReference type="SAM" id="MobiDB-lite"/>
    </source>
</evidence>
<dbReference type="Proteomes" id="UP000294887">
    <property type="component" value="Unassembled WGS sequence"/>
</dbReference>
<dbReference type="InterPro" id="IPR009706">
    <property type="entry name" value="DUF1287"/>
</dbReference>
<accession>A0A4R1EXB4</accession>
<keyword evidence="4" id="KW-1185">Reference proteome</keyword>
<gene>
    <name evidence="3" type="ORF">EV695_2593</name>
</gene>
<comment type="caution">
    <text evidence="3">The sequence shown here is derived from an EMBL/GenBank/DDBJ whole genome shotgun (WGS) entry which is preliminary data.</text>
</comment>
<feature type="region of interest" description="Disordered" evidence="1">
    <location>
        <begin position="74"/>
        <end position="94"/>
    </location>
</feature>
<sequence>MIHKKSAPKVGGVTNVTMKSTQNHYRKTILLLVLVVGFVGVIALLATGQLSFIKDHKFKDDTFSGDTFNDDVLKDHSKNINPQSNPSQDADQRQTDVELIEPTIVEVPEKELTFQDHLAIQTELRLQSDVRYDGSYRKIAYPMGDVPENIGVCTDVVIRSFRGLGLDLQQRVHEDMKRNFRSYPNKWKLSRPDTNIDHRRVPNLMTYFNRAGASLKIKDDPMDYIAGDIVVWDLNAVKGKSRSKVLLHIGIVSNYVSELTSNPLIVHNIGAGPQMNDMLFDFKIIGHYKYGDKKIAQK</sequence>
<feature type="compositionally biased region" description="Polar residues" evidence="1">
    <location>
        <begin position="79"/>
        <end position="89"/>
    </location>
</feature>
<keyword evidence="2" id="KW-0472">Membrane</keyword>
<feature type="transmembrane region" description="Helical" evidence="2">
    <location>
        <begin position="28"/>
        <end position="52"/>
    </location>
</feature>
<dbReference type="Pfam" id="PF06940">
    <property type="entry name" value="DUF1287"/>
    <property type="match status" value="1"/>
</dbReference>
<evidence type="ECO:0000313" key="3">
    <source>
        <dbReference type="EMBL" id="TCJ84634.1"/>
    </source>
</evidence>
<keyword evidence="2" id="KW-0812">Transmembrane</keyword>
<reference evidence="3 4" key="1">
    <citation type="submission" date="2019-03" db="EMBL/GenBank/DDBJ databases">
        <title>Genomic Encyclopedia of Type Strains, Phase IV (KMG-IV): sequencing the most valuable type-strain genomes for metagenomic binning, comparative biology and taxonomic classification.</title>
        <authorList>
            <person name="Goeker M."/>
        </authorList>
    </citation>
    <scope>NUCLEOTIDE SEQUENCE [LARGE SCALE GENOMIC DNA]</scope>
    <source>
        <strain evidence="3 4">DSM 24830</strain>
    </source>
</reference>